<dbReference type="Gene3D" id="3.40.50.300">
    <property type="entry name" value="P-loop containing nucleotide triphosphate hydrolases"/>
    <property type="match status" value="1"/>
</dbReference>
<dbReference type="Gene3D" id="1.10.10.10">
    <property type="entry name" value="Winged helix-like DNA-binding domain superfamily/Winged helix DNA-binding domain"/>
    <property type="match status" value="1"/>
</dbReference>
<gene>
    <name evidence="2" type="ORF">EV643_121152</name>
</gene>
<feature type="region of interest" description="Disordered" evidence="1">
    <location>
        <begin position="333"/>
        <end position="371"/>
    </location>
</feature>
<dbReference type="InterPro" id="IPR027417">
    <property type="entry name" value="P-loop_NTPase"/>
</dbReference>
<evidence type="ECO:0000256" key="1">
    <source>
        <dbReference type="SAM" id="MobiDB-lite"/>
    </source>
</evidence>
<evidence type="ECO:0000313" key="3">
    <source>
        <dbReference type="Proteomes" id="UP000295388"/>
    </source>
</evidence>
<dbReference type="OrthoDB" id="9775547at2"/>
<dbReference type="EMBL" id="SNWQ01000021">
    <property type="protein sequence ID" value="TDO35877.1"/>
    <property type="molecule type" value="Genomic_DNA"/>
</dbReference>
<dbReference type="Proteomes" id="UP000295388">
    <property type="component" value="Unassembled WGS sequence"/>
</dbReference>
<name>A0A4R6JJM1_9ACTN</name>
<keyword evidence="3" id="KW-1185">Reference proteome</keyword>
<feature type="compositionally biased region" description="Basic and acidic residues" evidence="1">
    <location>
        <begin position="333"/>
        <end position="344"/>
    </location>
</feature>
<accession>A0A4R6JJM1</accession>
<organism evidence="2 3">
    <name type="scientific">Kribbella caucasensis</name>
    <dbReference type="NCBI Taxonomy" id="2512215"/>
    <lineage>
        <taxon>Bacteria</taxon>
        <taxon>Bacillati</taxon>
        <taxon>Actinomycetota</taxon>
        <taxon>Actinomycetes</taxon>
        <taxon>Propionibacteriales</taxon>
        <taxon>Kribbellaceae</taxon>
        <taxon>Kribbella</taxon>
    </lineage>
</organism>
<evidence type="ECO:0000313" key="2">
    <source>
        <dbReference type="EMBL" id="TDO35877.1"/>
    </source>
</evidence>
<dbReference type="InterPro" id="IPR036388">
    <property type="entry name" value="WH-like_DNA-bd_sf"/>
</dbReference>
<dbReference type="AlphaFoldDB" id="A0A4R6JJM1"/>
<feature type="region of interest" description="Disordered" evidence="1">
    <location>
        <begin position="1"/>
        <end position="26"/>
    </location>
</feature>
<sequence length="371" mass="39892">MSVAEDFPDNVWPLHSVEPPPEDEWEPPYDLADAVPDKPMKADPFANAWTADKLLAEEFPPPRWAVCGLIPEGLTVLAGAPKAGKSWLALNLALAIASGTTVLGEIHVDAGDVLYLALEDTPRRLQSRMRKILGDQPAPAGLTLLTEFPTLPSGGADAICAWLEARPNARLVVIDVFAKVRGNNAPGVNPYDADYAAMGRAKAIADRFGIAVILVHHLRKMAADDFTAELSGTNGVAGSADTIMALKRPRGEADGVLHITGRDVDEAERAMRFHPDNGTWELLAGPAMDHTLQPTRAAILTYVRQFPGATPKAISDALGEDRETIRRTCSRMADDGQLRRRDGGRYFPAEPGTATEQQLPVPGVPLSQNPA</sequence>
<dbReference type="SUPFAM" id="SSF46785">
    <property type="entry name" value="Winged helix' DNA-binding domain"/>
    <property type="match status" value="1"/>
</dbReference>
<reference evidence="2 3" key="1">
    <citation type="submission" date="2019-03" db="EMBL/GenBank/DDBJ databases">
        <title>Genomic Encyclopedia of Type Strains, Phase III (KMG-III): the genomes of soil and plant-associated and newly described type strains.</title>
        <authorList>
            <person name="Whitman W."/>
        </authorList>
    </citation>
    <scope>NUCLEOTIDE SEQUENCE [LARGE SCALE GENOMIC DNA]</scope>
    <source>
        <strain evidence="2 3">VKM Ac-2527</strain>
    </source>
</reference>
<dbReference type="RefSeq" id="WP_133804330.1">
    <property type="nucleotide sequence ID" value="NZ_SNWQ01000021.1"/>
</dbReference>
<proteinExistence type="predicted"/>
<dbReference type="Pfam" id="PF13481">
    <property type="entry name" value="AAA_25"/>
    <property type="match status" value="1"/>
</dbReference>
<protein>
    <submittedName>
        <fullName evidence="2">AAA domain-containing protein</fullName>
    </submittedName>
</protein>
<dbReference type="InterPro" id="IPR036390">
    <property type="entry name" value="WH_DNA-bd_sf"/>
</dbReference>
<comment type="caution">
    <text evidence="2">The sequence shown here is derived from an EMBL/GenBank/DDBJ whole genome shotgun (WGS) entry which is preliminary data.</text>
</comment>
<dbReference type="SUPFAM" id="SSF52540">
    <property type="entry name" value="P-loop containing nucleoside triphosphate hydrolases"/>
    <property type="match status" value="1"/>
</dbReference>